<name>A0ABV9F464_9SPHN</name>
<evidence type="ECO:0000313" key="2">
    <source>
        <dbReference type="Proteomes" id="UP001595957"/>
    </source>
</evidence>
<sequence length="284" mass="28807">ALYGAGTFNLAALAQFTNFEQVDVTNTTGNQLSLILNDAPDLAVNWTSNGFGGVLTLGNGARSVVANNLNGVAITFGSGPTTFAAESIGYSTLNLGSGTSSLTVGYSYGSTYNFSDGDTTITLRPGENDTLNLGSGSSTIYLNGSYWDYAFINLNSGQAEIHALGGRAIVNVTSASYWKAGDILDGQSSQVSSISISAPGTFSAGTVQLIGSWGFNLSAATTLSISSADLSHISHISGPGAATTADAALDLTHMFVGANLQSTNAAGTVFTVADLSSAQHILGG</sequence>
<dbReference type="Gene3D" id="2.160.20.160">
    <property type="match status" value="1"/>
</dbReference>
<feature type="non-terminal residue" evidence="1">
    <location>
        <position position="1"/>
    </location>
</feature>
<proteinExistence type="predicted"/>
<dbReference type="RefSeq" id="WP_380805916.1">
    <property type="nucleotide sequence ID" value="NZ_JBHSFZ010000045.1"/>
</dbReference>
<protein>
    <submittedName>
        <fullName evidence="1">Uncharacterized protein</fullName>
    </submittedName>
</protein>
<reference evidence="2" key="1">
    <citation type="journal article" date="2019" name="Int. J. Syst. Evol. Microbiol.">
        <title>The Global Catalogue of Microorganisms (GCM) 10K type strain sequencing project: providing services to taxonomists for standard genome sequencing and annotation.</title>
        <authorList>
            <consortium name="The Broad Institute Genomics Platform"/>
            <consortium name="The Broad Institute Genome Sequencing Center for Infectious Disease"/>
            <person name="Wu L."/>
            <person name="Ma J."/>
        </authorList>
    </citation>
    <scope>NUCLEOTIDE SEQUENCE [LARGE SCALE GENOMIC DNA]</scope>
    <source>
        <strain evidence="2">NBRC 103632</strain>
    </source>
</reference>
<dbReference type="Proteomes" id="UP001595957">
    <property type="component" value="Unassembled WGS sequence"/>
</dbReference>
<accession>A0ABV9F464</accession>
<evidence type="ECO:0000313" key="1">
    <source>
        <dbReference type="EMBL" id="MFC4595580.1"/>
    </source>
</evidence>
<comment type="caution">
    <text evidence="1">The sequence shown here is derived from an EMBL/GenBank/DDBJ whole genome shotgun (WGS) entry which is preliminary data.</text>
</comment>
<keyword evidence="2" id="KW-1185">Reference proteome</keyword>
<dbReference type="EMBL" id="JBHSFZ010000045">
    <property type="protein sequence ID" value="MFC4595580.1"/>
    <property type="molecule type" value="Genomic_DNA"/>
</dbReference>
<feature type="non-terminal residue" evidence="1">
    <location>
        <position position="284"/>
    </location>
</feature>
<organism evidence="1 2">
    <name type="scientific">Sphingobium tyrosinilyticum</name>
    <dbReference type="NCBI Taxonomy" id="2715436"/>
    <lineage>
        <taxon>Bacteria</taxon>
        <taxon>Pseudomonadati</taxon>
        <taxon>Pseudomonadota</taxon>
        <taxon>Alphaproteobacteria</taxon>
        <taxon>Sphingomonadales</taxon>
        <taxon>Sphingomonadaceae</taxon>
        <taxon>Sphingobium</taxon>
    </lineage>
</organism>
<gene>
    <name evidence="1" type="ORF">ACFO3E_15490</name>
</gene>